<accession>A0A7L8XKV4</accession>
<dbReference type="EMBL" id="MT535604">
    <property type="protein sequence ID" value="QOH97831.1"/>
    <property type="molecule type" value="Genomic_DNA"/>
</dbReference>
<reference evidence="2" key="1">
    <citation type="journal article" date="2020" name="Mitochondrial DNA Part B Resour">
        <title>Characterization of the complete mitochondrial genome of Arma custos (Hemiptera: Pentatomidae).</title>
        <authorList>
            <person name="Wu Y."/>
            <person name="Yang H."/>
            <person name="Zhou W."/>
            <person name="Song F."/>
            <person name="Cai W."/>
            <person name="Li H."/>
        </authorList>
    </citation>
    <scope>NUCLEOTIDE SEQUENCE</scope>
</reference>
<geneLocation type="mitochondrion" evidence="2"/>
<evidence type="ECO:0000256" key="1">
    <source>
        <dbReference type="SAM" id="Phobius"/>
    </source>
</evidence>
<gene>
    <name evidence="2" type="primary">ATP8</name>
</gene>
<dbReference type="CTD" id="4509"/>
<keyword evidence="1" id="KW-1133">Transmembrane helix</keyword>
<reference evidence="2" key="2">
    <citation type="submission" date="2020-05" db="EMBL/GenBank/DDBJ databases">
        <authorList>
            <person name="Wu Y.F."/>
            <person name="Li H."/>
        </authorList>
    </citation>
    <scope>NUCLEOTIDE SEQUENCE</scope>
</reference>
<dbReference type="AlphaFoldDB" id="A0A7L8XKV4"/>
<proteinExistence type="predicted"/>
<keyword evidence="1" id="KW-0812">Transmembrane</keyword>
<protein>
    <submittedName>
        <fullName evidence="2">ATP synthase F0 subunit 8</fullName>
    </submittedName>
</protein>
<evidence type="ECO:0000313" key="2">
    <source>
        <dbReference type="EMBL" id="QOH97831.1"/>
    </source>
</evidence>
<dbReference type="RefSeq" id="YP_009948650.1">
    <property type="nucleotide sequence ID" value="NC_051562.1"/>
</dbReference>
<organism evidence="2">
    <name type="scientific">Arma custos</name>
    <dbReference type="NCBI Taxonomy" id="291269"/>
    <lineage>
        <taxon>Eukaryota</taxon>
        <taxon>Metazoa</taxon>
        <taxon>Ecdysozoa</taxon>
        <taxon>Arthropoda</taxon>
        <taxon>Hexapoda</taxon>
        <taxon>Insecta</taxon>
        <taxon>Pterygota</taxon>
        <taxon>Neoptera</taxon>
        <taxon>Paraneoptera</taxon>
        <taxon>Hemiptera</taxon>
        <taxon>Heteroptera</taxon>
        <taxon>Panheteroptera</taxon>
        <taxon>Pentatomomorpha</taxon>
        <taxon>Pentatomoidea</taxon>
        <taxon>Pentatomidae</taxon>
        <taxon>Asopinae</taxon>
        <taxon>Arma</taxon>
    </lineage>
</organism>
<name>A0A7L8XKV4_9HEMI</name>
<keyword evidence="2" id="KW-0496">Mitochondrion</keyword>
<dbReference type="GeneID" id="60242073"/>
<feature type="transmembrane region" description="Helical" evidence="1">
    <location>
        <begin position="6"/>
        <end position="29"/>
    </location>
</feature>
<keyword evidence="1" id="KW-0472">Membrane</keyword>
<sequence>MPQMSPLWWEVLFVTFVMTYFLFNIMIYFNKKNMLISKNLKNNKIINLTWMW</sequence>